<reference evidence="1 2" key="2">
    <citation type="submission" date="2018-03" db="EMBL/GenBank/DDBJ databases">
        <title>The ancient ancestry and fast evolution of plastids.</title>
        <authorList>
            <person name="Moore K.R."/>
            <person name="Magnabosco C."/>
            <person name="Momper L."/>
            <person name="Gold D.A."/>
            <person name="Bosak T."/>
            <person name="Fournier G.P."/>
        </authorList>
    </citation>
    <scope>NUCLEOTIDE SEQUENCE [LARGE SCALE GENOMIC DNA]</scope>
    <source>
        <strain evidence="1 2">ULC18</strain>
    </source>
</reference>
<dbReference type="EMBL" id="PVWK01000083">
    <property type="protein sequence ID" value="PSB28172.1"/>
    <property type="molecule type" value="Genomic_DNA"/>
</dbReference>
<comment type="caution">
    <text evidence="1">The sequence shown here is derived from an EMBL/GenBank/DDBJ whole genome shotgun (WGS) entry which is preliminary data.</text>
</comment>
<dbReference type="RefSeq" id="WP_106257111.1">
    <property type="nucleotide sequence ID" value="NZ_CAWNSW010000092.1"/>
</dbReference>
<gene>
    <name evidence="1" type="ORF">C7B82_15130</name>
</gene>
<dbReference type="Proteomes" id="UP000239576">
    <property type="component" value="Unassembled WGS sequence"/>
</dbReference>
<accession>A0A2T1E5Z5</accession>
<evidence type="ECO:0008006" key="3">
    <source>
        <dbReference type="Google" id="ProtNLM"/>
    </source>
</evidence>
<dbReference type="AlphaFoldDB" id="A0A2T1E5Z5"/>
<organism evidence="1 2">
    <name type="scientific">Stenomitos frigidus ULC18</name>
    <dbReference type="NCBI Taxonomy" id="2107698"/>
    <lineage>
        <taxon>Bacteria</taxon>
        <taxon>Bacillati</taxon>
        <taxon>Cyanobacteriota</taxon>
        <taxon>Cyanophyceae</taxon>
        <taxon>Leptolyngbyales</taxon>
        <taxon>Leptolyngbyaceae</taxon>
        <taxon>Stenomitos</taxon>
    </lineage>
</organism>
<evidence type="ECO:0000313" key="1">
    <source>
        <dbReference type="EMBL" id="PSB28172.1"/>
    </source>
</evidence>
<sequence>MILCPISIRIEKFNGQFRFSESTQIREISNSELNQYFGVDAPQFNDDDQITGYTQFQGIDGRQRNTIWTSLPKGLLASQVDEYPPPKYVIESSNDEEIRKMITALHIITRGSFVCPIGIETLSKTEETIHFYPPFNFTFELPCKLSNHDLSKSQELFSRLMKNKQDHGLEILLKRLLRCCDIDQSREIRMIDAVSIIESIVCGNHKTEMTFRFSLNSSFLLNKAGVQVPFSEMKVFYDTRSNLAHGGHDKKLASDSIKWTEAIDKILNYMKVVLKEYIDHDVDGKKIEKELLSKLNIPS</sequence>
<proteinExistence type="predicted"/>
<reference evidence="2" key="1">
    <citation type="submission" date="2018-02" db="EMBL/GenBank/DDBJ databases">
        <authorList>
            <person name="Moore K."/>
            <person name="Momper L."/>
        </authorList>
    </citation>
    <scope>NUCLEOTIDE SEQUENCE [LARGE SCALE GENOMIC DNA]</scope>
    <source>
        <strain evidence="2">ULC18</strain>
    </source>
</reference>
<keyword evidence="2" id="KW-1185">Reference proteome</keyword>
<name>A0A2T1E5Z5_9CYAN</name>
<evidence type="ECO:0000313" key="2">
    <source>
        <dbReference type="Proteomes" id="UP000239576"/>
    </source>
</evidence>
<protein>
    <recommendedName>
        <fullName evidence="3">Apea-like HEPN domain-containing protein</fullName>
    </recommendedName>
</protein>